<evidence type="ECO:0000313" key="3">
    <source>
        <dbReference type="Proteomes" id="UP000027222"/>
    </source>
</evidence>
<accession>A0A067SC92</accession>
<proteinExistence type="predicted"/>
<dbReference type="EMBL" id="KL142407">
    <property type="protein sequence ID" value="KDR68476.1"/>
    <property type="molecule type" value="Genomic_DNA"/>
</dbReference>
<sequence>MLDPLREYFLDPERAGGYFVKDAAYTRLSLRIFAAILNGLGSDRVEQDGGENEDEDEALWHSCVKFTSKFYIDRKILAFSINILPFFLSKADYRPTLDRLARTLLNYKTGDMLDNLQPEMETLHDGIYLYLSKRPLALNSAQEQRHRCTTENQVPDESIDTCISVSDQRVESQKRQRNTSFNSAIPPPPPSTSWPFKRLRIVDMLNGASGS</sequence>
<organism evidence="2 3">
    <name type="scientific">Galerina marginata (strain CBS 339.88)</name>
    <dbReference type="NCBI Taxonomy" id="685588"/>
    <lineage>
        <taxon>Eukaryota</taxon>
        <taxon>Fungi</taxon>
        <taxon>Dikarya</taxon>
        <taxon>Basidiomycota</taxon>
        <taxon>Agaricomycotina</taxon>
        <taxon>Agaricomycetes</taxon>
        <taxon>Agaricomycetidae</taxon>
        <taxon>Agaricales</taxon>
        <taxon>Agaricineae</taxon>
        <taxon>Strophariaceae</taxon>
        <taxon>Galerina</taxon>
    </lineage>
</organism>
<dbReference type="AlphaFoldDB" id="A0A067SC92"/>
<reference evidence="3" key="1">
    <citation type="journal article" date="2014" name="Proc. Natl. Acad. Sci. U.S.A.">
        <title>Extensive sampling of basidiomycete genomes demonstrates inadequacy of the white-rot/brown-rot paradigm for wood decay fungi.</title>
        <authorList>
            <person name="Riley R."/>
            <person name="Salamov A.A."/>
            <person name="Brown D.W."/>
            <person name="Nagy L.G."/>
            <person name="Floudas D."/>
            <person name="Held B.W."/>
            <person name="Levasseur A."/>
            <person name="Lombard V."/>
            <person name="Morin E."/>
            <person name="Otillar R."/>
            <person name="Lindquist E.A."/>
            <person name="Sun H."/>
            <person name="LaButti K.M."/>
            <person name="Schmutz J."/>
            <person name="Jabbour D."/>
            <person name="Luo H."/>
            <person name="Baker S.E."/>
            <person name="Pisabarro A.G."/>
            <person name="Walton J.D."/>
            <person name="Blanchette R.A."/>
            <person name="Henrissat B."/>
            <person name="Martin F."/>
            <person name="Cullen D."/>
            <person name="Hibbett D.S."/>
            <person name="Grigoriev I.V."/>
        </authorList>
    </citation>
    <scope>NUCLEOTIDE SEQUENCE [LARGE SCALE GENOMIC DNA]</scope>
    <source>
        <strain evidence="3">CBS 339.88</strain>
    </source>
</reference>
<name>A0A067SC92_GALM3</name>
<dbReference type="Proteomes" id="UP000027222">
    <property type="component" value="Unassembled WGS sequence"/>
</dbReference>
<feature type="region of interest" description="Disordered" evidence="1">
    <location>
        <begin position="168"/>
        <end position="195"/>
    </location>
</feature>
<gene>
    <name evidence="2" type="ORF">GALMADRAFT_1032540</name>
</gene>
<keyword evidence="3" id="KW-1185">Reference proteome</keyword>
<evidence type="ECO:0000256" key="1">
    <source>
        <dbReference type="SAM" id="MobiDB-lite"/>
    </source>
</evidence>
<dbReference type="HOGENOM" id="CLU_099115_1_0_1"/>
<evidence type="ECO:0000313" key="2">
    <source>
        <dbReference type="EMBL" id="KDR68476.1"/>
    </source>
</evidence>
<protein>
    <submittedName>
        <fullName evidence="2">Uncharacterized protein</fullName>
    </submittedName>
</protein>